<accession>A0AB39UVE1</accession>
<dbReference type="HAMAP" id="MF_01270">
    <property type="entry name" value="AnhMurNAc_kinase"/>
    <property type="match status" value="1"/>
</dbReference>
<dbReference type="GO" id="GO:0006040">
    <property type="term" value="P:amino sugar metabolic process"/>
    <property type="evidence" value="ECO:0007669"/>
    <property type="project" value="InterPro"/>
</dbReference>
<comment type="catalytic activity">
    <reaction evidence="1">
        <text>1,6-anhydro-N-acetyl-beta-muramate + ATP + H2O = N-acetyl-D-muramate 6-phosphate + ADP + H(+)</text>
        <dbReference type="Rhea" id="RHEA:24952"/>
        <dbReference type="ChEBI" id="CHEBI:15377"/>
        <dbReference type="ChEBI" id="CHEBI:15378"/>
        <dbReference type="ChEBI" id="CHEBI:30616"/>
        <dbReference type="ChEBI" id="CHEBI:58690"/>
        <dbReference type="ChEBI" id="CHEBI:58722"/>
        <dbReference type="ChEBI" id="CHEBI:456216"/>
        <dbReference type="EC" id="2.7.1.170"/>
    </reaction>
</comment>
<protein>
    <recommendedName>
        <fullName evidence="1">Anhydro-N-acetylmuramic acid kinase</fullName>
        <ecNumber evidence="1">2.7.1.170</ecNumber>
    </recommendedName>
    <alternativeName>
        <fullName evidence="1">AnhMurNAc kinase</fullName>
    </alternativeName>
</protein>
<dbReference type="Gene3D" id="3.30.420.40">
    <property type="match status" value="2"/>
</dbReference>
<dbReference type="GO" id="GO:0016301">
    <property type="term" value="F:kinase activity"/>
    <property type="evidence" value="ECO:0007669"/>
    <property type="project" value="UniProtKB-KW"/>
</dbReference>
<evidence type="ECO:0000313" key="2">
    <source>
        <dbReference type="EMBL" id="XDT71897.1"/>
    </source>
</evidence>
<comment type="pathway">
    <text evidence="1">Cell wall biogenesis; peptidoglycan recycling.</text>
</comment>
<gene>
    <name evidence="1" type="primary">anmK</name>
    <name evidence="2" type="ORF">AAIA72_13965</name>
</gene>
<proteinExistence type="inferred from homology"/>
<dbReference type="InterPro" id="IPR043129">
    <property type="entry name" value="ATPase_NBD"/>
</dbReference>
<dbReference type="KEGG" id="tcd:AAIA72_13965"/>
<dbReference type="RefSeq" id="WP_369600920.1">
    <property type="nucleotide sequence ID" value="NZ_CP154858.1"/>
</dbReference>
<keyword evidence="1 2" id="KW-0808">Transferase</keyword>
<dbReference type="GO" id="GO:0097175">
    <property type="term" value="P:1,6-anhydro-N-acetyl-beta-muramic acid catabolic process"/>
    <property type="evidence" value="ECO:0007669"/>
    <property type="project" value="UniProtKB-UniRule"/>
</dbReference>
<dbReference type="CDD" id="cd24050">
    <property type="entry name" value="ASKHA_NBD_ANMK"/>
    <property type="match status" value="1"/>
</dbReference>
<dbReference type="PANTHER" id="PTHR30605:SF0">
    <property type="entry name" value="ANHYDRO-N-ACETYLMURAMIC ACID KINASE"/>
    <property type="match status" value="1"/>
</dbReference>
<keyword evidence="1" id="KW-0067">ATP-binding</keyword>
<dbReference type="InterPro" id="IPR005338">
    <property type="entry name" value="Anhydro_N_Ac-Mur_kinase"/>
</dbReference>
<dbReference type="PANTHER" id="PTHR30605">
    <property type="entry name" value="ANHYDRO-N-ACETYLMURAMIC ACID KINASE"/>
    <property type="match status" value="1"/>
</dbReference>
<name>A0AB39UVE1_9GAMM</name>
<dbReference type="EC" id="2.7.1.170" evidence="1"/>
<dbReference type="NCBIfam" id="NF007139">
    <property type="entry name" value="PRK09585.1-3"/>
    <property type="match status" value="1"/>
</dbReference>
<dbReference type="GO" id="GO:0009254">
    <property type="term" value="P:peptidoglycan turnover"/>
    <property type="evidence" value="ECO:0007669"/>
    <property type="project" value="UniProtKB-UniRule"/>
</dbReference>
<keyword evidence="1 2" id="KW-0418">Kinase</keyword>
<organism evidence="2">
    <name type="scientific">Thermohahella caldifontis</name>
    <dbReference type="NCBI Taxonomy" id="3142973"/>
    <lineage>
        <taxon>Bacteria</taxon>
        <taxon>Pseudomonadati</taxon>
        <taxon>Pseudomonadota</taxon>
        <taxon>Gammaproteobacteria</taxon>
        <taxon>Oceanospirillales</taxon>
        <taxon>Hahellaceae</taxon>
        <taxon>Thermohahella</taxon>
    </lineage>
</organism>
<dbReference type="GO" id="GO:0016773">
    <property type="term" value="F:phosphotransferase activity, alcohol group as acceptor"/>
    <property type="evidence" value="ECO:0007669"/>
    <property type="project" value="UniProtKB-UniRule"/>
</dbReference>
<evidence type="ECO:0000256" key="1">
    <source>
        <dbReference type="HAMAP-Rule" id="MF_01270"/>
    </source>
</evidence>
<comment type="pathway">
    <text evidence="1">Amino-sugar metabolism; 1,6-anhydro-N-acetylmuramate degradation.</text>
</comment>
<comment type="function">
    <text evidence="1">Catalyzes the specific phosphorylation of 1,6-anhydro-N-acetylmuramic acid (anhMurNAc) with the simultaneous cleavage of the 1,6-anhydro ring, generating MurNAc-6-P. Is required for the utilization of anhMurNAc either imported from the medium or derived from its own cell wall murein, and thus plays a role in cell wall recycling.</text>
</comment>
<comment type="similarity">
    <text evidence="1">Belongs to the anhydro-N-acetylmuramic acid kinase family.</text>
</comment>
<keyword evidence="1" id="KW-0119">Carbohydrate metabolism</keyword>
<dbReference type="SUPFAM" id="SSF53067">
    <property type="entry name" value="Actin-like ATPase domain"/>
    <property type="match status" value="1"/>
</dbReference>
<dbReference type="AlphaFoldDB" id="A0AB39UVE1"/>
<sequence>MASVLGLMTGTSLDGLDLAWVESDPFSLVDGTLIPFPDDLRHRLSRLANAPSIDLRSLGQTETAYSEWLAVAVRETARARGWDLGKLDAVACHGQTLAHQPEGAEPFTFQLLNPGLLAERLNCAVVADFRRRDVAAGGQGAPLVPPFHAAMFGHLADRVAVVNIGGIANITLCGRERDTVTGFDTGPGNGLLDAWCADRLGCSYDRDGALSARGRVLEDVLEQWLADPYFALPPPKSTGREMFSLEWLQTRLPACEAEPQDVLRTLVELTARTIAGYLSECEQVVVCGGGVHNQTLMGRLKALSPAPVGMSDDFGIPADLLEATAFAWLGIQALAGVPTARASVTGASRDTVSAGVWGLEYVLGKASDRE</sequence>
<reference evidence="2" key="1">
    <citation type="submission" date="2024-05" db="EMBL/GenBank/DDBJ databases">
        <title>Genome sequencing of novel strain.</title>
        <authorList>
            <person name="Ganbat D."/>
            <person name="Ganbat S."/>
            <person name="Lee S.-J."/>
        </authorList>
    </citation>
    <scope>NUCLEOTIDE SEQUENCE</scope>
    <source>
        <strain evidence="2">SMD15-11</strain>
    </source>
</reference>
<keyword evidence="1" id="KW-0547">Nucleotide-binding</keyword>
<dbReference type="EMBL" id="CP154858">
    <property type="protein sequence ID" value="XDT71897.1"/>
    <property type="molecule type" value="Genomic_DNA"/>
</dbReference>
<dbReference type="GO" id="GO:0005524">
    <property type="term" value="F:ATP binding"/>
    <property type="evidence" value="ECO:0007669"/>
    <property type="project" value="UniProtKB-UniRule"/>
</dbReference>
<feature type="binding site" evidence="1">
    <location>
        <begin position="10"/>
        <end position="17"/>
    </location>
    <ligand>
        <name>ATP</name>
        <dbReference type="ChEBI" id="CHEBI:30616"/>
    </ligand>
</feature>
<dbReference type="Pfam" id="PF03702">
    <property type="entry name" value="AnmK"/>
    <property type="match status" value="1"/>
</dbReference>